<feature type="binding site" evidence="4">
    <location>
        <position position="356"/>
    </location>
    <ligand>
        <name>S-adenosyl-L-methionine</name>
        <dbReference type="ChEBI" id="CHEBI:59789"/>
    </ligand>
</feature>
<dbReference type="NCBIfam" id="TIGR00479">
    <property type="entry name" value="rumA"/>
    <property type="match status" value="1"/>
</dbReference>
<evidence type="ECO:0000256" key="2">
    <source>
        <dbReference type="ARBA" id="ARBA00022679"/>
    </source>
</evidence>
<evidence type="ECO:0000256" key="3">
    <source>
        <dbReference type="ARBA" id="ARBA00022691"/>
    </source>
</evidence>
<evidence type="ECO:0000259" key="6">
    <source>
        <dbReference type="PROSITE" id="PS50926"/>
    </source>
</evidence>
<sequence length="474" mass="54306">MELVNEMRNMPNNNIYEYVEITDFAAEGKCIFKSEDGVIFVEGNVAPGDIVDLQVVKTKKKLKEAVVTKIHTLSPLRTDPYCIHHTVCGGCRWQHIAYEHQLKFKRQQVIDHFERIGKIRHVEINQILAAPRTKYYRNKLEFTFSNWRWLTKEQMDSGQAFSKNALGFHVPKRFDKIFTVDHCHLQSDPSNTIRNSLHHFGDLKGIPHYDVRFNVGVLRNLVVRTANTGDVMVIVQFGQQHDEHIAEVMEYLHQTHEEITSLNYIVNLKGNDSYQDQDVVHYAGEPFIRETMEDLTFLVGPKSFYQTNSEQAYQLFNVAREYAGLTGNEYVYDLYTGTGTIANFVARRARKVIGIEYVEAAVQDARRNSELNGITNTSFFAGDMRSIMNENFLKTHGKPDVIITDPPRAGMDLPVVETILKAGANRVVYVSCNSATQARDLALMSEQYEVTRVQPVDMFPNTHHVENVALLVRK</sequence>
<dbReference type="InterPro" id="IPR012340">
    <property type="entry name" value="NA-bd_OB-fold"/>
</dbReference>
<evidence type="ECO:0000256" key="4">
    <source>
        <dbReference type="PROSITE-ProRule" id="PRU01024"/>
    </source>
</evidence>
<comment type="similarity">
    <text evidence="4">Belongs to the class I-like SAM-binding methyltransferase superfamily. RNA M5U methyltransferase family.</text>
</comment>
<dbReference type="SUPFAM" id="SSF53335">
    <property type="entry name" value="S-adenosyl-L-methionine-dependent methyltransferases"/>
    <property type="match status" value="1"/>
</dbReference>
<reference evidence="7 8" key="1">
    <citation type="submission" date="2020-03" db="EMBL/GenBank/DDBJ databases">
        <title>Genomic Encyclopedia of Type Strains, Phase IV (KMG-IV): sequencing the most valuable type-strain genomes for metagenomic binning, comparative biology and taxonomic classification.</title>
        <authorList>
            <person name="Goeker M."/>
        </authorList>
    </citation>
    <scope>NUCLEOTIDE SEQUENCE [LARGE SCALE GENOMIC DNA]</scope>
    <source>
        <strain evidence="7 8">DSM 102865</strain>
    </source>
</reference>
<dbReference type="Gene3D" id="3.40.50.150">
    <property type="entry name" value="Vaccinia Virus protein VP39"/>
    <property type="match status" value="1"/>
</dbReference>
<dbReference type="PANTHER" id="PTHR11061:SF30">
    <property type="entry name" value="TRNA (URACIL(54)-C(5))-METHYLTRANSFERASE"/>
    <property type="match status" value="1"/>
</dbReference>
<dbReference type="GO" id="GO:0032259">
    <property type="term" value="P:methylation"/>
    <property type="evidence" value="ECO:0007669"/>
    <property type="project" value="UniProtKB-KW"/>
</dbReference>
<evidence type="ECO:0000256" key="5">
    <source>
        <dbReference type="PROSITE-ProRule" id="PRU10015"/>
    </source>
</evidence>
<dbReference type="CDD" id="cd02440">
    <property type="entry name" value="AdoMet_MTases"/>
    <property type="match status" value="1"/>
</dbReference>
<keyword evidence="1 4" id="KW-0489">Methyltransferase</keyword>
<dbReference type="EC" id="2.1.1.190" evidence="7"/>
<gene>
    <name evidence="7" type="ORF">FHS68_003288</name>
</gene>
<dbReference type="PROSITE" id="PS50926">
    <property type="entry name" value="TRAM"/>
    <property type="match status" value="1"/>
</dbReference>
<keyword evidence="8" id="KW-1185">Reference proteome</keyword>
<dbReference type="Pfam" id="PF05958">
    <property type="entry name" value="tRNA_U5-meth_tr"/>
    <property type="match status" value="1"/>
</dbReference>
<dbReference type="Gene3D" id="2.40.50.1070">
    <property type="match status" value="1"/>
</dbReference>
<dbReference type="InterPro" id="IPR029063">
    <property type="entry name" value="SAM-dependent_MTases_sf"/>
</dbReference>
<feature type="binding site" evidence="4">
    <location>
        <position position="306"/>
    </location>
    <ligand>
        <name>S-adenosyl-L-methionine</name>
        <dbReference type="ChEBI" id="CHEBI:59789"/>
    </ligand>
</feature>
<keyword evidence="3 4" id="KW-0949">S-adenosyl-L-methionine</keyword>
<evidence type="ECO:0000313" key="8">
    <source>
        <dbReference type="Proteomes" id="UP001179181"/>
    </source>
</evidence>
<dbReference type="SUPFAM" id="SSF50249">
    <property type="entry name" value="Nucleic acid-binding proteins"/>
    <property type="match status" value="1"/>
</dbReference>
<proteinExistence type="inferred from homology"/>
<accession>A0ABX0UM75</accession>
<feature type="binding site" evidence="4">
    <location>
        <position position="335"/>
    </location>
    <ligand>
        <name>S-adenosyl-L-methionine</name>
        <dbReference type="ChEBI" id="CHEBI:59789"/>
    </ligand>
</feature>
<dbReference type="PROSITE" id="PS51687">
    <property type="entry name" value="SAM_MT_RNA_M5U"/>
    <property type="match status" value="1"/>
</dbReference>
<feature type="active site" evidence="5">
    <location>
        <position position="432"/>
    </location>
</feature>
<dbReference type="EMBL" id="JAASQJ010000003">
    <property type="protein sequence ID" value="NIJ54106.1"/>
    <property type="molecule type" value="Genomic_DNA"/>
</dbReference>
<dbReference type="InterPro" id="IPR010280">
    <property type="entry name" value="U5_MeTrfase_fam"/>
</dbReference>
<feature type="binding site" evidence="4">
    <location>
        <position position="405"/>
    </location>
    <ligand>
        <name>S-adenosyl-L-methionine</name>
        <dbReference type="ChEBI" id="CHEBI:59789"/>
    </ligand>
</feature>
<feature type="domain" description="TRAM" evidence="6">
    <location>
        <begin position="8"/>
        <end position="69"/>
    </location>
</feature>
<feature type="active site" description="Nucleophile" evidence="4">
    <location>
        <position position="432"/>
    </location>
</feature>
<dbReference type="Gene3D" id="2.40.50.140">
    <property type="entry name" value="Nucleic acid-binding proteins"/>
    <property type="match status" value="1"/>
</dbReference>
<dbReference type="Proteomes" id="UP001179181">
    <property type="component" value="Unassembled WGS sequence"/>
</dbReference>
<comment type="caution">
    <text evidence="7">The sequence shown here is derived from an EMBL/GenBank/DDBJ whole genome shotgun (WGS) entry which is preliminary data.</text>
</comment>
<dbReference type="InterPro" id="IPR002792">
    <property type="entry name" value="TRAM_dom"/>
</dbReference>
<dbReference type="GO" id="GO:0008168">
    <property type="term" value="F:methyltransferase activity"/>
    <property type="evidence" value="ECO:0007669"/>
    <property type="project" value="UniProtKB-KW"/>
</dbReference>
<dbReference type="PANTHER" id="PTHR11061">
    <property type="entry name" value="RNA M5U METHYLTRANSFERASE"/>
    <property type="match status" value="1"/>
</dbReference>
<keyword evidence="2 4" id="KW-0808">Transferase</keyword>
<organism evidence="7 8">
    <name type="scientific">Dyadobacter arcticus</name>
    <dbReference type="NCBI Taxonomy" id="1078754"/>
    <lineage>
        <taxon>Bacteria</taxon>
        <taxon>Pseudomonadati</taxon>
        <taxon>Bacteroidota</taxon>
        <taxon>Cytophagia</taxon>
        <taxon>Cytophagales</taxon>
        <taxon>Spirosomataceae</taxon>
        <taxon>Dyadobacter</taxon>
    </lineage>
</organism>
<name>A0ABX0UM75_9BACT</name>
<dbReference type="PROSITE" id="PS01230">
    <property type="entry name" value="TRMA_1"/>
    <property type="match status" value="1"/>
</dbReference>
<protein>
    <submittedName>
        <fullName evidence="7">23S rRNA (Uracil1939-C5)-methyltransferase</fullName>
        <ecNumber evidence="7">2.1.1.190</ecNumber>
    </submittedName>
</protein>
<evidence type="ECO:0000256" key="1">
    <source>
        <dbReference type="ARBA" id="ARBA00022603"/>
    </source>
</evidence>
<evidence type="ECO:0000313" key="7">
    <source>
        <dbReference type="EMBL" id="NIJ54106.1"/>
    </source>
</evidence>
<dbReference type="InterPro" id="IPR030390">
    <property type="entry name" value="MeTrfase_TrmA_AS"/>
</dbReference>